<proteinExistence type="predicted"/>
<feature type="region of interest" description="Disordered" evidence="1">
    <location>
        <begin position="42"/>
        <end position="115"/>
    </location>
</feature>
<organism evidence="2 3">
    <name type="scientific">Drosophila rubida</name>
    <dbReference type="NCBI Taxonomy" id="30044"/>
    <lineage>
        <taxon>Eukaryota</taxon>
        <taxon>Metazoa</taxon>
        <taxon>Ecdysozoa</taxon>
        <taxon>Arthropoda</taxon>
        <taxon>Hexapoda</taxon>
        <taxon>Insecta</taxon>
        <taxon>Pterygota</taxon>
        <taxon>Neoptera</taxon>
        <taxon>Endopterygota</taxon>
        <taxon>Diptera</taxon>
        <taxon>Brachycera</taxon>
        <taxon>Muscomorpha</taxon>
        <taxon>Ephydroidea</taxon>
        <taxon>Drosophilidae</taxon>
        <taxon>Drosophila</taxon>
    </lineage>
</organism>
<evidence type="ECO:0000313" key="3">
    <source>
        <dbReference type="Proteomes" id="UP001200034"/>
    </source>
</evidence>
<dbReference type="EMBL" id="JAJJHW010001127">
    <property type="protein sequence ID" value="KAH8378173.1"/>
    <property type="molecule type" value="Genomic_DNA"/>
</dbReference>
<evidence type="ECO:0000313" key="2">
    <source>
        <dbReference type="EMBL" id="KAH8378173.1"/>
    </source>
</evidence>
<reference evidence="2" key="1">
    <citation type="journal article" date="2021" name="Mol. Ecol. Resour.">
        <title>Phylogenomic analyses of the genus Drosophila reveals genomic signals of climate adaptation.</title>
        <authorList>
            <person name="Li F."/>
            <person name="Rane R.V."/>
            <person name="Luria V."/>
            <person name="Xiong Z."/>
            <person name="Chen J."/>
            <person name="Li Z."/>
            <person name="Catullo R.A."/>
            <person name="Griffin P.C."/>
            <person name="Schiffer M."/>
            <person name="Pearce S."/>
            <person name="Lee S.F."/>
            <person name="McElroy K."/>
            <person name="Stocker A."/>
            <person name="Shirriffs J."/>
            <person name="Cockerell F."/>
            <person name="Coppin C."/>
            <person name="Sgro C.M."/>
            <person name="Karger A."/>
            <person name="Cain J.W."/>
            <person name="Weber J.A."/>
            <person name="Santpere G."/>
            <person name="Kirschner M.W."/>
            <person name="Hoffmann A.A."/>
            <person name="Oakeshott J.G."/>
            <person name="Zhang G."/>
        </authorList>
    </citation>
    <scope>NUCLEOTIDE SEQUENCE</scope>
    <source>
        <strain evidence="2">BGI-SZ-2011g</strain>
    </source>
</reference>
<dbReference type="AlphaFoldDB" id="A0AAD4K611"/>
<evidence type="ECO:0000256" key="1">
    <source>
        <dbReference type="SAM" id="MobiDB-lite"/>
    </source>
</evidence>
<gene>
    <name evidence="2" type="ORF">KR093_009834</name>
</gene>
<name>A0AAD4K611_9MUSC</name>
<dbReference type="Proteomes" id="UP001200034">
    <property type="component" value="Unassembled WGS sequence"/>
</dbReference>
<feature type="compositionally biased region" description="Low complexity" evidence="1">
    <location>
        <begin position="74"/>
        <end position="102"/>
    </location>
</feature>
<comment type="caution">
    <text evidence="2">The sequence shown here is derived from an EMBL/GenBank/DDBJ whole genome shotgun (WGS) entry which is preliminary data.</text>
</comment>
<keyword evidence="3" id="KW-1185">Reference proteome</keyword>
<accession>A0AAD4K611</accession>
<sequence>MVRRPSKQNTEKVAIVPVVIHTDSVMPDLLGTLTEVVNQLSAVNNKKRPMAKLETPPPKRARKAQKPPENVEPTTTAAAAAATTTTTAAASRTRRNTMNARMMKGRPNIGSFPKRKSMLSQEFVRLAAALTTAEETQRASSVVPEDNP</sequence>
<protein>
    <submittedName>
        <fullName evidence="2">Uncharacterized protein</fullName>
    </submittedName>
</protein>